<keyword evidence="13 16" id="KW-0539">Nucleus</keyword>
<protein>
    <recommendedName>
        <fullName evidence="3 16">Histone acetyltransferase</fullName>
        <ecNumber evidence="3 16">2.3.1.48</ecNumber>
    </recommendedName>
</protein>
<feature type="active site" description="Proton donor/acceptor" evidence="14">
    <location>
        <position position="685"/>
    </location>
</feature>
<keyword evidence="9" id="KW-0156">Chromatin regulator</keyword>
<dbReference type="SMART" id="SM00184">
    <property type="entry name" value="RING"/>
    <property type="match status" value="2"/>
</dbReference>
<organism evidence="20 21">
    <name type="scientific">Crucibulum laeve</name>
    <dbReference type="NCBI Taxonomy" id="68775"/>
    <lineage>
        <taxon>Eukaryota</taxon>
        <taxon>Fungi</taxon>
        <taxon>Dikarya</taxon>
        <taxon>Basidiomycota</taxon>
        <taxon>Agaricomycotina</taxon>
        <taxon>Agaricomycetes</taxon>
        <taxon>Agaricomycetidae</taxon>
        <taxon>Agaricales</taxon>
        <taxon>Agaricineae</taxon>
        <taxon>Nidulariaceae</taxon>
        <taxon>Crucibulum</taxon>
    </lineage>
</organism>
<comment type="subcellular location">
    <subcellularLocation>
        <location evidence="1 16">Nucleus</location>
    </subcellularLocation>
</comment>
<dbReference type="FunFam" id="3.40.630.30:FF:000001">
    <property type="entry name" value="Histone acetyltransferase"/>
    <property type="match status" value="1"/>
</dbReference>
<keyword evidence="5" id="KW-0479">Metal-binding</keyword>
<dbReference type="CDD" id="cd15526">
    <property type="entry name" value="PHD1_MOZ_d4"/>
    <property type="match status" value="1"/>
</dbReference>
<dbReference type="PROSITE" id="PS51726">
    <property type="entry name" value="MYST_HAT"/>
    <property type="match status" value="1"/>
</dbReference>
<evidence type="ECO:0000256" key="1">
    <source>
        <dbReference type="ARBA" id="ARBA00004123"/>
    </source>
</evidence>
<feature type="compositionally biased region" description="Polar residues" evidence="17">
    <location>
        <begin position="919"/>
        <end position="930"/>
    </location>
</feature>
<feature type="compositionally biased region" description="Basic and acidic residues" evidence="17">
    <location>
        <begin position="395"/>
        <end position="420"/>
    </location>
</feature>
<dbReference type="InterPro" id="IPR016181">
    <property type="entry name" value="Acyl_CoA_acyltransferase"/>
</dbReference>
<dbReference type="PANTHER" id="PTHR10615">
    <property type="entry name" value="HISTONE ACETYLTRANSFERASE"/>
    <property type="match status" value="1"/>
</dbReference>
<evidence type="ECO:0000256" key="9">
    <source>
        <dbReference type="ARBA" id="ARBA00022853"/>
    </source>
</evidence>
<feature type="compositionally biased region" description="Acidic residues" evidence="17">
    <location>
        <begin position="297"/>
        <end position="308"/>
    </location>
</feature>
<evidence type="ECO:0000256" key="15">
    <source>
        <dbReference type="PROSITE-ProRule" id="PRU00146"/>
    </source>
</evidence>
<dbReference type="GO" id="GO:0003712">
    <property type="term" value="F:transcription coregulator activity"/>
    <property type="evidence" value="ECO:0007669"/>
    <property type="project" value="TreeGrafter"/>
</dbReference>
<feature type="compositionally biased region" description="Low complexity" evidence="17">
    <location>
        <begin position="452"/>
        <end position="465"/>
    </location>
</feature>
<feature type="region of interest" description="Disordered" evidence="17">
    <location>
        <begin position="237"/>
        <end position="508"/>
    </location>
</feature>
<feature type="compositionally biased region" description="Polar residues" evidence="17">
    <location>
        <begin position="248"/>
        <end position="269"/>
    </location>
</feature>
<feature type="region of interest" description="Disordered" evidence="17">
    <location>
        <begin position="748"/>
        <end position="767"/>
    </location>
</feature>
<dbReference type="Pfam" id="PF17772">
    <property type="entry name" value="zf-MYST"/>
    <property type="match status" value="1"/>
</dbReference>
<feature type="compositionally biased region" description="Basic and acidic residues" evidence="17">
    <location>
        <begin position="427"/>
        <end position="443"/>
    </location>
</feature>
<dbReference type="EMBL" id="ML213597">
    <property type="protein sequence ID" value="TFK40263.1"/>
    <property type="molecule type" value="Genomic_DNA"/>
</dbReference>
<dbReference type="SMART" id="SM00249">
    <property type="entry name" value="PHD"/>
    <property type="match status" value="2"/>
</dbReference>
<keyword evidence="7 15" id="KW-0863">Zinc-finger</keyword>
<feature type="compositionally biased region" description="Polar residues" evidence="17">
    <location>
        <begin position="1309"/>
        <end position="1322"/>
    </location>
</feature>
<keyword evidence="6" id="KW-0677">Repeat</keyword>
<dbReference type="SUPFAM" id="SSF55729">
    <property type="entry name" value="Acyl-CoA N-acyltransferases (Nat)"/>
    <property type="match status" value="1"/>
</dbReference>
<feature type="compositionally biased region" description="Basic residues" evidence="17">
    <location>
        <begin position="317"/>
        <end position="334"/>
    </location>
</feature>
<feature type="domain" description="PHD-type" evidence="18">
    <location>
        <begin position="176"/>
        <end position="226"/>
    </location>
</feature>
<evidence type="ECO:0000259" key="18">
    <source>
        <dbReference type="PROSITE" id="PS50016"/>
    </source>
</evidence>
<evidence type="ECO:0000256" key="2">
    <source>
        <dbReference type="ARBA" id="ARBA00010107"/>
    </source>
</evidence>
<dbReference type="OrthoDB" id="787137at2759"/>
<dbReference type="Gene3D" id="3.40.630.30">
    <property type="match status" value="1"/>
</dbReference>
<dbReference type="InterPro" id="IPR036388">
    <property type="entry name" value="WH-like_DNA-bd_sf"/>
</dbReference>
<feature type="domain" description="MYST-type HAT" evidence="19">
    <location>
        <begin position="507"/>
        <end position="829"/>
    </location>
</feature>
<dbReference type="PANTHER" id="PTHR10615:SF161">
    <property type="entry name" value="HISTONE ACETYLTRANSFERASE KAT7"/>
    <property type="match status" value="1"/>
</dbReference>
<dbReference type="GO" id="GO:1990467">
    <property type="term" value="C:NuA3a histone acetyltransferase complex"/>
    <property type="evidence" value="ECO:0007669"/>
    <property type="project" value="TreeGrafter"/>
</dbReference>
<feature type="compositionally biased region" description="Polar residues" evidence="17">
    <location>
        <begin position="1090"/>
        <end position="1100"/>
    </location>
</feature>
<accession>A0A5C3M6F9</accession>
<dbReference type="InterPro" id="IPR040706">
    <property type="entry name" value="Zf-MYST"/>
</dbReference>
<feature type="compositionally biased region" description="Basic residues" evidence="17">
    <location>
        <begin position="272"/>
        <end position="290"/>
    </location>
</feature>
<evidence type="ECO:0000256" key="10">
    <source>
        <dbReference type="ARBA" id="ARBA00022990"/>
    </source>
</evidence>
<evidence type="ECO:0000259" key="19">
    <source>
        <dbReference type="PROSITE" id="PS51726"/>
    </source>
</evidence>
<gene>
    <name evidence="20" type="ORF">BDQ12DRAFT_711658</name>
</gene>
<dbReference type="GO" id="GO:0004402">
    <property type="term" value="F:histone acetyltransferase activity"/>
    <property type="evidence" value="ECO:0007669"/>
    <property type="project" value="InterPro"/>
</dbReference>
<feature type="compositionally biased region" description="Acidic residues" evidence="17">
    <location>
        <begin position="340"/>
        <end position="359"/>
    </location>
</feature>
<feature type="compositionally biased region" description="Polar residues" evidence="17">
    <location>
        <begin position="1566"/>
        <end position="1578"/>
    </location>
</feature>
<evidence type="ECO:0000256" key="16">
    <source>
        <dbReference type="RuleBase" id="RU361211"/>
    </source>
</evidence>
<dbReference type="GO" id="GO:0008270">
    <property type="term" value="F:zinc ion binding"/>
    <property type="evidence" value="ECO:0007669"/>
    <property type="project" value="UniProtKB-KW"/>
</dbReference>
<feature type="region of interest" description="Disordered" evidence="17">
    <location>
        <begin position="1409"/>
        <end position="1429"/>
    </location>
</feature>
<evidence type="ECO:0000256" key="4">
    <source>
        <dbReference type="ARBA" id="ARBA00022679"/>
    </source>
</evidence>
<evidence type="ECO:0000256" key="7">
    <source>
        <dbReference type="ARBA" id="ARBA00022771"/>
    </source>
</evidence>
<dbReference type="GO" id="GO:0003682">
    <property type="term" value="F:chromatin binding"/>
    <property type="evidence" value="ECO:0007669"/>
    <property type="project" value="TreeGrafter"/>
</dbReference>
<evidence type="ECO:0000256" key="14">
    <source>
        <dbReference type="PIRSR" id="PIRSR602717-51"/>
    </source>
</evidence>
<evidence type="ECO:0000256" key="8">
    <source>
        <dbReference type="ARBA" id="ARBA00022833"/>
    </source>
</evidence>
<feature type="region of interest" description="Disordered" evidence="17">
    <location>
        <begin position="834"/>
        <end position="895"/>
    </location>
</feature>
<keyword evidence="21" id="KW-1185">Reference proteome</keyword>
<feature type="compositionally biased region" description="Polar residues" evidence="17">
    <location>
        <begin position="471"/>
        <end position="495"/>
    </location>
</feature>
<evidence type="ECO:0000256" key="17">
    <source>
        <dbReference type="SAM" id="MobiDB-lite"/>
    </source>
</evidence>
<evidence type="ECO:0000256" key="13">
    <source>
        <dbReference type="ARBA" id="ARBA00023242"/>
    </source>
</evidence>
<comment type="catalytic activity">
    <reaction evidence="16">
        <text>L-lysyl-[protein] + acetyl-CoA = N(6)-acetyl-L-lysyl-[protein] + CoA + H(+)</text>
        <dbReference type="Rhea" id="RHEA:45948"/>
        <dbReference type="Rhea" id="RHEA-COMP:9752"/>
        <dbReference type="Rhea" id="RHEA-COMP:10731"/>
        <dbReference type="ChEBI" id="CHEBI:15378"/>
        <dbReference type="ChEBI" id="CHEBI:29969"/>
        <dbReference type="ChEBI" id="CHEBI:57287"/>
        <dbReference type="ChEBI" id="CHEBI:57288"/>
        <dbReference type="ChEBI" id="CHEBI:61930"/>
        <dbReference type="EC" id="2.3.1.48"/>
    </reaction>
</comment>
<feature type="region of interest" description="Disordered" evidence="17">
    <location>
        <begin position="1015"/>
        <end position="1108"/>
    </location>
</feature>
<dbReference type="InterPro" id="IPR001841">
    <property type="entry name" value="Znf_RING"/>
</dbReference>
<dbReference type="Gene3D" id="3.30.60.60">
    <property type="entry name" value="N-acetyl transferase-like"/>
    <property type="match status" value="1"/>
</dbReference>
<dbReference type="EC" id="2.3.1.48" evidence="3 16"/>
<comment type="similarity">
    <text evidence="2 16">Belongs to the MYST (SAS/MOZ) family.</text>
</comment>
<evidence type="ECO:0000256" key="3">
    <source>
        <dbReference type="ARBA" id="ARBA00013184"/>
    </source>
</evidence>
<dbReference type="PROSITE" id="PS50016">
    <property type="entry name" value="ZF_PHD_2"/>
    <property type="match status" value="2"/>
</dbReference>
<feature type="region of interest" description="Disordered" evidence="17">
    <location>
        <begin position="1296"/>
        <end position="1396"/>
    </location>
</feature>
<dbReference type="InterPro" id="IPR001965">
    <property type="entry name" value="Znf_PHD"/>
</dbReference>
<feature type="compositionally biased region" description="Polar residues" evidence="17">
    <location>
        <begin position="960"/>
        <end position="971"/>
    </location>
</feature>
<dbReference type="InterPro" id="IPR002717">
    <property type="entry name" value="HAT_MYST-type"/>
</dbReference>
<feature type="region of interest" description="Disordered" evidence="17">
    <location>
        <begin position="917"/>
        <end position="999"/>
    </location>
</feature>
<dbReference type="InterPro" id="IPR011011">
    <property type="entry name" value="Znf_FYVE_PHD"/>
</dbReference>
<evidence type="ECO:0000256" key="12">
    <source>
        <dbReference type="ARBA" id="ARBA00023163"/>
    </source>
</evidence>
<dbReference type="Pfam" id="PF01853">
    <property type="entry name" value="MOZ_SAS"/>
    <property type="match status" value="1"/>
</dbReference>
<evidence type="ECO:0000313" key="20">
    <source>
        <dbReference type="EMBL" id="TFK40263.1"/>
    </source>
</evidence>
<feature type="compositionally biased region" description="Basic and acidic residues" evidence="17">
    <location>
        <begin position="1027"/>
        <end position="1037"/>
    </location>
</feature>
<feature type="region of interest" description="Disordered" evidence="17">
    <location>
        <begin position="1"/>
        <end position="44"/>
    </location>
</feature>
<dbReference type="Proteomes" id="UP000308652">
    <property type="component" value="Unassembled WGS sequence"/>
</dbReference>
<dbReference type="InterPro" id="IPR050603">
    <property type="entry name" value="MYST_HAT"/>
</dbReference>
<evidence type="ECO:0000256" key="5">
    <source>
        <dbReference type="ARBA" id="ARBA00022723"/>
    </source>
</evidence>
<dbReference type="GO" id="GO:0006357">
    <property type="term" value="P:regulation of transcription by RNA polymerase II"/>
    <property type="evidence" value="ECO:0007669"/>
    <property type="project" value="TreeGrafter"/>
</dbReference>
<feature type="compositionally biased region" description="Acidic residues" evidence="17">
    <location>
        <begin position="1584"/>
        <end position="1593"/>
    </location>
</feature>
<sequence>MRGRAFPPDTTWEREPSHEYGTPISNVDDIPIDPALGGAPIDPALMAEDSGMNVVQIQPEPYPYQQPPPQEQDEYERIHQYAQGPQGDPFAPQQTAPYFPIMEEAPAPLPKPKRRRKIKREEECSFCQGNDAKNKVGELEQMVTCSECGRSGHPSCMDLSEIGDHLRSYPWKCMECKNCEICQEKGDDERILFCDWCDRGWHLDCMNPPMDAAPEGDWHCPMCSPLLPDEQISFQPEDFQQLPPPQTPTIRGSSIASSSQAMHRNTQSQPRDKKKGTFKSRGGGKGKGRGRPTIATDDSESEEVDVEMEATPVVSRPRGRPKSSKKGKGKQKRPVVKEEVGEEEEEMEMVEEEEGEEEGQPSSPPLRQPKRKRRRDSTPPVHYPRVRLLPPQKSKGKEREEDEPRGLFDDILKPEERDTAKTTITTQDKDKFERSRAIAEEKLAPPPPPPRTAASTTSEAEISIAGPSRPLRSSTLNHSSSFISTKYNAPSASPVPSTPGPISKAEPPGLRIRTIRFGQYDIKTWYDAPFPEEYANIPDGRMWICEFCLKYMKSKFGAGRHRLKCKVKHPPGDEIYRDGSVSIFEVDGRRNKIYCQNLCLLSKMFLDHKSLFYDVEPFLFYVITEVDDVGARFVGYFSKEKRSPKDYNVSCIMTLPVRQRQGWGNLLIDFSYLLSKKEQRAGSPEKPLSSLGALGYRNYWTLALMRYLETAPDNVRLEDISAATSMTIEDICETLIQQSMIYMREATPPPVRPSPGQSIKFPKGRKNGVARRQLQRMQTNDSVDGPKGPFLPPKYYEIRFNREKVCNYMRAWEAKGYLRLRPEKLQWTPYLVSRNNKPEGADAIETPAMSGALNGSDKPQYANGATAQLLSGESTESPDPESATTATNPDLARVSESWMVDSPAALFDDEMDELPTVVSKPTRSVRSRTMSPVKKSSRKNGSPLRDVQPDDTPKRRLRGRSSQATTVSTPTREAPVVEETSVSRRKRGRPSRTSSRLNNVIDLEDDEALATKLALEESRQGRQLRSRPSETHLEHRRTNSAAGTSPKVTPARKRRRLESSAELEEASIEDVQTPIEEATSPNGIHVNGDASAQSESQANGAPTVKADERDIKAVAETVLDSGAEMQTIEVVEPPAMRSEPVAAQEVPGKTDLLRDPDIELDVKSEDVGTPLTSMTSRQSVPSDDTIFGTEMMHDKPPNGIAGINGHMESDPKSILGAGAGEAGAPVRMYVNGFDETEYGDDDADGEYEEDAEGEPDEEMLEMSNTTPVVISSTPGSFGFLRGSLVAWTRSEQTMQYGHMPMPDRRDSNLDSNGSTPFQTHPSLGQALGNHMNGPVGPGPAYSRAETYRNLSTSPPSIPQPGGQSQGHAAASSSHSPLTYTVNPGQASPAMKRKQMGDNVVQGTSVMKRRRDADEGDSFDIDGNAQGAKHWTDEEKTKLFNWLMGHGQDDHWNSLRATKNSCLRECAIEVFGSKKTYQALKGCYERNFNLFKQIYAFETYHAHAGSPNISQLAEAERVREYERRLQTARKNGCDVGNITARTIDHWHRMGWYKLFFMRWNGDPATTRPVQQRGSGNGAPNTGLGDEPDLDDDAPMDFNDHNPMPNGLNGMSHTFLPPPPLLRDAPPISASPAIMPAPGPSTITAPTPVPGGDAPVVNLTVTQNMLSTYLQFLQMQTQTNKMKLEYMRRREEREEKESVLRREFERQKMERDSAELDRQKRAAEVKQKVDKAIELMGNPNADSGVKQAASDYLKKLFLD</sequence>
<dbReference type="Gene3D" id="3.30.40.10">
    <property type="entry name" value="Zinc/RING finger domain, C3HC4 (zinc finger)"/>
    <property type="match status" value="1"/>
</dbReference>
<keyword evidence="4" id="KW-0808">Transferase</keyword>
<feature type="compositionally biased region" description="Low complexity" evidence="17">
    <location>
        <begin position="1359"/>
        <end position="1376"/>
    </location>
</feature>
<dbReference type="GO" id="GO:0031507">
    <property type="term" value="P:heterochromatin formation"/>
    <property type="evidence" value="ECO:0007669"/>
    <property type="project" value="UniProtKB-ARBA"/>
</dbReference>
<dbReference type="InterPro" id="IPR013083">
    <property type="entry name" value="Znf_RING/FYVE/PHD"/>
</dbReference>
<name>A0A5C3M6F9_9AGAR</name>
<reference evidence="20 21" key="1">
    <citation type="journal article" date="2019" name="Nat. Ecol. Evol.">
        <title>Megaphylogeny resolves global patterns of mushroom evolution.</title>
        <authorList>
            <person name="Varga T."/>
            <person name="Krizsan K."/>
            <person name="Foldi C."/>
            <person name="Dima B."/>
            <person name="Sanchez-Garcia M."/>
            <person name="Sanchez-Ramirez S."/>
            <person name="Szollosi G.J."/>
            <person name="Szarkandi J.G."/>
            <person name="Papp V."/>
            <person name="Albert L."/>
            <person name="Andreopoulos W."/>
            <person name="Angelini C."/>
            <person name="Antonin V."/>
            <person name="Barry K.W."/>
            <person name="Bougher N.L."/>
            <person name="Buchanan P."/>
            <person name="Buyck B."/>
            <person name="Bense V."/>
            <person name="Catcheside P."/>
            <person name="Chovatia M."/>
            <person name="Cooper J."/>
            <person name="Damon W."/>
            <person name="Desjardin D."/>
            <person name="Finy P."/>
            <person name="Geml J."/>
            <person name="Haridas S."/>
            <person name="Hughes K."/>
            <person name="Justo A."/>
            <person name="Karasinski D."/>
            <person name="Kautmanova I."/>
            <person name="Kiss B."/>
            <person name="Kocsube S."/>
            <person name="Kotiranta H."/>
            <person name="LaButti K.M."/>
            <person name="Lechner B.E."/>
            <person name="Liimatainen K."/>
            <person name="Lipzen A."/>
            <person name="Lukacs Z."/>
            <person name="Mihaltcheva S."/>
            <person name="Morgado L.N."/>
            <person name="Niskanen T."/>
            <person name="Noordeloos M.E."/>
            <person name="Ohm R.A."/>
            <person name="Ortiz-Santana B."/>
            <person name="Ovrebo C."/>
            <person name="Racz N."/>
            <person name="Riley R."/>
            <person name="Savchenko A."/>
            <person name="Shiryaev A."/>
            <person name="Soop K."/>
            <person name="Spirin V."/>
            <person name="Szebenyi C."/>
            <person name="Tomsovsky M."/>
            <person name="Tulloss R.E."/>
            <person name="Uehling J."/>
            <person name="Grigoriev I.V."/>
            <person name="Vagvolgyi C."/>
            <person name="Papp T."/>
            <person name="Martin F.M."/>
            <person name="Miettinen O."/>
            <person name="Hibbett D.S."/>
            <person name="Nagy L.G."/>
        </authorList>
    </citation>
    <scope>NUCLEOTIDE SEQUENCE [LARGE SCALE GENOMIC DNA]</scope>
    <source>
        <strain evidence="20 21">CBS 166.37</strain>
    </source>
</reference>
<dbReference type="Gene3D" id="1.10.10.10">
    <property type="entry name" value="Winged helix-like DNA-binding domain superfamily/Winged helix DNA-binding domain"/>
    <property type="match status" value="1"/>
</dbReference>
<dbReference type="SUPFAM" id="SSF57903">
    <property type="entry name" value="FYVE/PHD zinc finger"/>
    <property type="match status" value="2"/>
</dbReference>
<dbReference type="FunFam" id="3.30.60.60:FF:000001">
    <property type="entry name" value="Histone acetyltransferase"/>
    <property type="match status" value="1"/>
</dbReference>
<evidence type="ECO:0000256" key="6">
    <source>
        <dbReference type="ARBA" id="ARBA00022737"/>
    </source>
</evidence>
<feature type="compositionally biased region" description="Polar residues" evidence="17">
    <location>
        <begin position="863"/>
        <end position="888"/>
    </location>
</feature>
<evidence type="ECO:0000256" key="11">
    <source>
        <dbReference type="ARBA" id="ARBA00023015"/>
    </source>
</evidence>
<keyword evidence="12" id="KW-0804">Transcription</keyword>
<keyword evidence="8" id="KW-0862">Zinc</keyword>
<keyword evidence="11" id="KW-0805">Transcription regulation</keyword>
<dbReference type="InterPro" id="IPR019787">
    <property type="entry name" value="Znf_PHD-finger"/>
</dbReference>
<dbReference type="Pfam" id="PF00628">
    <property type="entry name" value="PHD"/>
    <property type="match status" value="2"/>
</dbReference>
<dbReference type="FunFam" id="3.30.40.10:FF:000005">
    <property type="entry name" value="zinc finger protein isoform X1"/>
    <property type="match status" value="1"/>
</dbReference>
<feature type="region of interest" description="Disordered" evidence="17">
    <location>
        <begin position="1563"/>
        <end position="1598"/>
    </location>
</feature>
<feature type="domain" description="PHD-type" evidence="18">
    <location>
        <begin position="121"/>
        <end position="179"/>
    </location>
</feature>
<dbReference type="GO" id="GO:0005634">
    <property type="term" value="C:nucleus"/>
    <property type="evidence" value="ECO:0007669"/>
    <property type="project" value="UniProtKB-SubCell"/>
</dbReference>
<dbReference type="STRING" id="68775.A0A5C3M6F9"/>
<proteinExistence type="inferred from homology"/>
<keyword evidence="10" id="KW-0007">Acetylation</keyword>
<evidence type="ECO:0000313" key="21">
    <source>
        <dbReference type="Proteomes" id="UP000308652"/>
    </source>
</evidence>